<protein>
    <recommendedName>
        <fullName evidence="8">Reverse transcriptase RNase H-like domain-containing protein</fullName>
    </recommendedName>
</protein>
<feature type="region of interest" description="Disordered" evidence="7">
    <location>
        <begin position="590"/>
        <end position="634"/>
    </location>
</feature>
<dbReference type="Gene3D" id="3.10.20.370">
    <property type="match status" value="1"/>
</dbReference>
<gene>
    <name evidence="10" type="primary">LOC140017641</name>
</gene>
<keyword evidence="1" id="KW-0808">Transferase</keyword>
<organism evidence="9 10">
    <name type="scientific">Coffea arabica</name>
    <name type="common">Arabian coffee</name>
    <dbReference type="NCBI Taxonomy" id="13443"/>
    <lineage>
        <taxon>Eukaryota</taxon>
        <taxon>Viridiplantae</taxon>
        <taxon>Streptophyta</taxon>
        <taxon>Embryophyta</taxon>
        <taxon>Tracheophyta</taxon>
        <taxon>Spermatophyta</taxon>
        <taxon>Magnoliopsida</taxon>
        <taxon>eudicotyledons</taxon>
        <taxon>Gunneridae</taxon>
        <taxon>Pentapetalae</taxon>
        <taxon>asterids</taxon>
        <taxon>lamiids</taxon>
        <taxon>Gentianales</taxon>
        <taxon>Rubiaceae</taxon>
        <taxon>Ixoroideae</taxon>
        <taxon>Gardenieae complex</taxon>
        <taxon>Bertiereae - Coffeeae clade</taxon>
        <taxon>Coffeeae</taxon>
        <taxon>Coffea</taxon>
    </lineage>
</organism>
<dbReference type="SUPFAM" id="SSF53098">
    <property type="entry name" value="Ribonuclease H-like"/>
    <property type="match status" value="1"/>
</dbReference>
<keyword evidence="2" id="KW-0548">Nucleotidyltransferase</keyword>
<keyword evidence="3" id="KW-0540">Nuclease</keyword>
<reference evidence="10" key="2">
    <citation type="submission" date="2025-08" db="UniProtKB">
        <authorList>
            <consortium name="RefSeq"/>
        </authorList>
    </citation>
    <scope>IDENTIFICATION</scope>
    <source>
        <tissue evidence="10">Leaves</tissue>
    </source>
</reference>
<sequence length="716" mass="82088">MDQLTNMYRNIEVQLGQIANAVNNRNQEDLPSKIKINPREHVKAITLRSGKKVGEAPVIESIPSYVKFLKKIMTKKRRLEDSETIALTEECSAIIQNKLPPKLKDPGSFTVPCTIGNVEFSKALCDLGASVSLIPLTVARQLGLKELKRTNISLQLTDRSIRHPMGILENVFIKVHKFIIPVDFIVLDMEEDINVPIILSRSFLATADLQEKQVEKMTKYLQVQVLYRRGNAYEELGLNKGLPPPSYEQASRLELKPLPKHLKYAFLEKMRHCRLKKELVSAPIITLPGWSLPFKLMCDASDFAVGAVLGQKHDKRLHIIYYASKMLNKTQINYATIEKELLAVIFALDKFRSYLVGSKVIIYTDHAALKYLLNKKDVKPRLIRWILLLQEFDLEIKDKKGPENLVANHLFRLKNMSQEGHLPIKEEFSDEFLIAIQKSPWHKKSLPCHPQANGQAELANREINLILEKTVYKSCKDWATKLDDALWVYRTTFKTPLGMSPYRLVYEKTCHLPVEIEHKAYWAVKAINMDFNFAGGRRLLELSELEEHRLHTYENAKIYKEKIKYWHDKHILPKQFQSLGIPTDFGASLVRDVGDGSTSAQPSSHPQPRPEAQETEVQPTPPLPIPPPPPPSRSRWQEVLNAIYCMETRVMERIDQQERVLTETLERHDRRLQALEDHFHIHRSPTPIPEPRGDGEHEALMKGRGEDTTELGGPST</sequence>
<evidence type="ECO:0000256" key="3">
    <source>
        <dbReference type="ARBA" id="ARBA00022722"/>
    </source>
</evidence>
<reference evidence="9" key="1">
    <citation type="journal article" date="2025" name="Foods">
        <title>Unveiling the Microbial Signatures of Arabica Coffee Cherries: Insights into Ripeness Specific Diversity, Functional Traits, and Implications for Quality and Safety.</title>
        <authorList>
            <consortium name="RefSeq"/>
            <person name="Tenea G.N."/>
            <person name="Cifuentes V."/>
            <person name="Reyes P."/>
            <person name="Cevallos-Vallejos M."/>
        </authorList>
    </citation>
    <scope>NUCLEOTIDE SEQUENCE [LARGE SCALE GENOMIC DNA]</scope>
</reference>
<dbReference type="RefSeq" id="XP_071927592.1">
    <property type="nucleotide sequence ID" value="XM_072071491.1"/>
</dbReference>
<dbReference type="InterPro" id="IPR043502">
    <property type="entry name" value="DNA/RNA_pol_sf"/>
</dbReference>
<dbReference type="CDD" id="cd09274">
    <property type="entry name" value="RNase_HI_RT_Ty3"/>
    <property type="match status" value="1"/>
</dbReference>
<evidence type="ECO:0000259" key="8">
    <source>
        <dbReference type="Pfam" id="PF17917"/>
    </source>
</evidence>
<name>A0ABM4W728_COFAR</name>
<dbReference type="Pfam" id="PF17917">
    <property type="entry name" value="RT_RNaseH"/>
    <property type="match status" value="1"/>
</dbReference>
<accession>A0ABM4W728</accession>
<feature type="compositionally biased region" description="Basic and acidic residues" evidence="7">
    <location>
        <begin position="691"/>
        <end position="707"/>
    </location>
</feature>
<evidence type="ECO:0000256" key="7">
    <source>
        <dbReference type="SAM" id="MobiDB-lite"/>
    </source>
</evidence>
<dbReference type="PANTHER" id="PTHR33067:SF31">
    <property type="entry name" value="RNA-DIRECTED DNA POLYMERASE"/>
    <property type="match status" value="1"/>
</dbReference>
<evidence type="ECO:0000256" key="6">
    <source>
        <dbReference type="ARBA" id="ARBA00022918"/>
    </source>
</evidence>
<keyword evidence="4" id="KW-0255">Endonuclease</keyword>
<evidence type="ECO:0000313" key="9">
    <source>
        <dbReference type="Proteomes" id="UP001652660"/>
    </source>
</evidence>
<keyword evidence="5" id="KW-0378">Hydrolase</keyword>
<feature type="compositionally biased region" description="Pro residues" evidence="7">
    <location>
        <begin position="619"/>
        <end position="632"/>
    </location>
</feature>
<evidence type="ECO:0000256" key="1">
    <source>
        <dbReference type="ARBA" id="ARBA00022679"/>
    </source>
</evidence>
<dbReference type="GeneID" id="140017641"/>
<dbReference type="SUPFAM" id="SSF56672">
    <property type="entry name" value="DNA/RNA polymerases"/>
    <property type="match status" value="1"/>
</dbReference>
<feature type="region of interest" description="Disordered" evidence="7">
    <location>
        <begin position="682"/>
        <end position="716"/>
    </location>
</feature>
<evidence type="ECO:0000313" key="10">
    <source>
        <dbReference type="RefSeq" id="XP_071927592.1"/>
    </source>
</evidence>
<dbReference type="Pfam" id="PF13650">
    <property type="entry name" value="Asp_protease_2"/>
    <property type="match status" value="1"/>
</dbReference>
<dbReference type="Gene3D" id="3.30.420.10">
    <property type="entry name" value="Ribonuclease H-like superfamily/Ribonuclease H"/>
    <property type="match status" value="1"/>
</dbReference>
<feature type="compositionally biased region" description="Polar residues" evidence="7">
    <location>
        <begin position="596"/>
        <end position="606"/>
    </location>
</feature>
<keyword evidence="6" id="KW-0695">RNA-directed DNA polymerase</keyword>
<proteinExistence type="predicted"/>
<dbReference type="PANTHER" id="PTHR33067">
    <property type="entry name" value="RNA-DIRECTED DNA POLYMERASE-RELATED"/>
    <property type="match status" value="1"/>
</dbReference>
<dbReference type="Proteomes" id="UP001652660">
    <property type="component" value="Chromosome 1e"/>
</dbReference>
<keyword evidence="9" id="KW-1185">Reference proteome</keyword>
<evidence type="ECO:0000256" key="5">
    <source>
        <dbReference type="ARBA" id="ARBA00022801"/>
    </source>
</evidence>
<dbReference type="InterPro" id="IPR036397">
    <property type="entry name" value="RNaseH_sf"/>
</dbReference>
<evidence type="ECO:0000256" key="4">
    <source>
        <dbReference type="ARBA" id="ARBA00022759"/>
    </source>
</evidence>
<dbReference type="InterPro" id="IPR041373">
    <property type="entry name" value="RT_RNaseH"/>
</dbReference>
<dbReference type="InterPro" id="IPR012337">
    <property type="entry name" value="RNaseH-like_sf"/>
</dbReference>
<evidence type="ECO:0000256" key="2">
    <source>
        <dbReference type="ARBA" id="ARBA00022695"/>
    </source>
</evidence>
<dbReference type="CDD" id="cd00303">
    <property type="entry name" value="retropepsin_like"/>
    <property type="match status" value="1"/>
</dbReference>
<dbReference type="Gene3D" id="2.40.70.10">
    <property type="entry name" value="Acid Proteases"/>
    <property type="match status" value="1"/>
</dbReference>
<dbReference type="InterPro" id="IPR021109">
    <property type="entry name" value="Peptidase_aspartic_dom_sf"/>
</dbReference>
<feature type="domain" description="Reverse transcriptase RNase H-like" evidence="8">
    <location>
        <begin position="291"/>
        <end position="392"/>
    </location>
</feature>